<dbReference type="GO" id="GO:0003746">
    <property type="term" value="F:translation elongation factor activity"/>
    <property type="evidence" value="ECO:0007669"/>
    <property type="project" value="InterPro"/>
</dbReference>
<comment type="similarity">
    <text evidence="3">Belongs to the archaeal Spt5 family.</text>
</comment>
<dbReference type="InterPro" id="IPR014722">
    <property type="entry name" value="Rib_uL2_dom2"/>
</dbReference>
<dbReference type="InterPro" id="IPR011590">
    <property type="entry name" value="Spt5_arc"/>
</dbReference>
<protein>
    <recommendedName>
        <fullName evidence="3 4">Transcription elongation factor Spt5</fullName>
    </recommendedName>
</protein>
<comment type="similarity">
    <text evidence="1">Belongs to the SPT5 family.</text>
</comment>
<dbReference type="Gene3D" id="2.30.30.30">
    <property type="match status" value="1"/>
</dbReference>
<dbReference type="CDD" id="cd06091">
    <property type="entry name" value="KOW_NusG"/>
    <property type="match status" value="1"/>
</dbReference>
<feature type="domain" description="KOW" evidence="6">
    <location>
        <begin position="144"/>
        <end position="171"/>
    </location>
</feature>
<dbReference type="Pfam" id="PF00467">
    <property type="entry name" value="KOW"/>
    <property type="match status" value="1"/>
</dbReference>
<reference evidence="7" key="1">
    <citation type="journal article" date="2014" name="Genome Biol. Evol.">
        <title>Pangenome evidence for extensive interdomain horizontal transfer affecting lineage core and shell genes in uncultured planktonic thaumarchaeota and euryarchaeota.</title>
        <authorList>
            <person name="Deschamps P."/>
            <person name="Zivanovic Y."/>
            <person name="Moreira D."/>
            <person name="Rodriguez-Valera F."/>
            <person name="Lopez-Garcia P."/>
        </authorList>
    </citation>
    <scope>NUCLEOTIDE SEQUENCE</scope>
</reference>
<organism evidence="7">
    <name type="scientific">uncultured marine group II/III euryarchaeote AD1000_49_E05</name>
    <dbReference type="NCBI Taxonomy" id="1457779"/>
    <lineage>
        <taxon>Archaea</taxon>
        <taxon>Methanobacteriati</taxon>
        <taxon>Methanobacteriota</taxon>
        <taxon>environmental samples</taxon>
    </lineage>
</organism>
<dbReference type="SMART" id="SM00739">
    <property type="entry name" value="KOW"/>
    <property type="match status" value="1"/>
</dbReference>
<comment type="subunit">
    <text evidence="3">Heterodimer composed of Spt4 and Spt5. Interacts with RNA polymerase (RNAP).</text>
</comment>
<evidence type="ECO:0000256" key="2">
    <source>
        <dbReference type="ARBA" id="ARBA00023015"/>
    </source>
</evidence>
<dbReference type="InterPro" id="IPR008991">
    <property type="entry name" value="Translation_prot_SH3-like_sf"/>
</dbReference>
<keyword evidence="2 3" id="KW-0805">Transcription regulation</keyword>
<dbReference type="AlphaFoldDB" id="A0A075FTG3"/>
<feature type="region of interest" description="Disordered" evidence="5">
    <location>
        <begin position="20"/>
        <end position="40"/>
    </location>
</feature>
<dbReference type="InterPro" id="IPR036735">
    <property type="entry name" value="NGN_dom_sf"/>
</dbReference>
<sequence length="203" mass="22552">MAQGSTHNFRFTGDLDKMARFLEEQEEEEQPASLDAPSSDTKIYVMKSQIGHERTASERLADRIRRSGAPIFSILAPPKLRGFIFVETNSPEALRDNLKGLTHARGMVMNRGKGYGRSKEPDTFGTTTLEELKPHLTPPPAVSGIEDGNIVEVISGPFKGEKARVQRIDLAKEEVTVELFEAMVPIPITVRGDHVRVLEKDVN</sequence>
<dbReference type="SUPFAM" id="SSF50104">
    <property type="entry name" value="Translation proteins SH3-like domain"/>
    <property type="match status" value="1"/>
</dbReference>
<keyword evidence="3" id="KW-0804">Transcription</keyword>
<dbReference type="GO" id="GO:0006354">
    <property type="term" value="P:DNA-templated transcription elongation"/>
    <property type="evidence" value="ECO:0007669"/>
    <property type="project" value="InterPro"/>
</dbReference>
<dbReference type="NCBIfam" id="TIGR00405">
    <property type="entry name" value="KOW_elon_Spt5"/>
    <property type="match status" value="1"/>
</dbReference>
<name>A0A075FTG3_9EURY</name>
<evidence type="ECO:0000259" key="6">
    <source>
        <dbReference type="SMART" id="SM00739"/>
    </source>
</evidence>
<proteinExistence type="inferred from homology"/>
<comment type="function">
    <text evidence="3">Stimulates transcription elongation.</text>
</comment>
<dbReference type="Pfam" id="PF03439">
    <property type="entry name" value="Spt5-NGN"/>
    <property type="match status" value="1"/>
</dbReference>
<dbReference type="InterPro" id="IPR005100">
    <property type="entry name" value="NGN-domain"/>
</dbReference>
<dbReference type="HAMAP" id="MF_00950">
    <property type="entry name" value="Spt5_arch"/>
    <property type="match status" value="1"/>
</dbReference>
<dbReference type="EMBL" id="KF900426">
    <property type="protein sequence ID" value="AIE94609.1"/>
    <property type="molecule type" value="Genomic_DNA"/>
</dbReference>
<dbReference type="InterPro" id="IPR005824">
    <property type="entry name" value="KOW"/>
</dbReference>
<gene>
    <name evidence="7" type="primary">nusG</name>
    <name evidence="3" type="synonym">spt5</name>
</gene>
<evidence type="ECO:0000256" key="5">
    <source>
        <dbReference type="SAM" id="MobiDB-lite"/>
    </source>
</evidence>
<dbReference type="GO" id="GO:0006355">
    <property type="term" value="P:regulation of DNA-templated transcription"/>
    <property type="evidence" value="ECO:0007669"/>
    <property type="project" value="UniProtKB-UniRule"/>
</dbReference>
<evidence type="ECO:0000256" key="1">
    <source>
        <dbReference type="ARBA" id="ARBA00006956"/>
    </source>
</evidence>
<evidence type="ECO:0000256" key="3">
    <source>
        <dbReference type="HAMAP-Rule" id="MF_00950"/>
    </source>
</evidence>
<accession>A0A075FTG3</accession>
<dbReference type="Gene3D" id="3.30.70.940">
    <property type="entry name" value="NusG, N-terminal domain"/>
    <property type="match status" value="1"/>
</dbReference>
<evidence type="ECO:0000313" key="7">
    <source>
        <dbReference type="EMBL" id="AIE94609.1"/>
    </source>
</evidence>
<evidence type="ECO:0000256" key="4">
    <source>
        <dbReference type="NCBIfam" id="TIGR00405"/>
    </source>
</evidence>